<dbReference type="EMBL" id="CP155618">
    <property type="protein sequence ID" value="XBL12611.1"/>
    <property type="molecule type" value="Genomic_DNA"/>
</dbReference>
<dbReference type="Proteomes" id="UP001224325">
    <property type="component" value="Chromosome"/>
</dbReference>
<reference evidence="1" key="1">
    <citation type="submission" date="2024-04" db="EMBL/GenBank/DDBJ databases">
        <title>Mariniflexile litorale, isolated from the shallow sediments of the Sea of Japan.</title>
        <authorList>
            <person name="Romanenko L."/>
            <person name="Isaeva M."/>
        </authorList>
    </citation>
    <scope>NUCLEOTIDE SEQUENCE [LARGE SCALE GENOMIC DNA]</scope>
    <source>
        <strain evidence="1">KMM 9835</strain>
    </source>
</reference>
<evidence type="ECO:0008006" key="3">
    <source>
        <dbReference type="Google" id="ProtNLM"/>
    </source>
</evidence>
<gene>
    <name evidence="1" type="ORF">QLS71_009695</name>
</gene>
<organism evidence="1 2">
    <name type="scientific">Mariniflexile litorale</name>
    <dbReference type="NCBI Taxonomy" id="3045158"/>
    <lineage>
        <taxon>Bacteria</taxon>
        <taxon>Pseudomonadati</taxon>
        <taxon>Bacteroidota</taxon>
        <taxon>Flavobacteriia</taxon>
        <taxon>Flavobacteriales</taxon>
        <taxon>Flavobacteriaceae</taxon>
        <taxon>Mariniflexile</taxon>
    </lineage>
</organism>
<accession>A0AAU7EB35</accession>
<sequence length="43" mass="5002">MKLSTDLLKETNYLDNSEYISTQIDIKEILKLLTSIIKTSKQK</sequence>
<evidence type="ECO:0000313" key="1">
    <source>
        <dbReference type="EMBL" id="XBL12611.1"/>
    </source>
</evidence>
<dbReference type="SUPFAM" id="SSF158446">
    <property type="entry name" value="IVS-encoded protein-like"/>
    <property type="match status" value="1"/>
</dbReference>
<dbReference type="AlphaFoldDB" id="A0AAU7EB35"/>
<evidence type="ECO:0000313" key="2">
    <source>
        <dbReference type="Proteomes" id="UP001224325"/>
    </source>
</evidence>
<protein>
    <recommendedName>
        <fullName evidence="3">Four helix bundle protein</fullName>
    </recommendedName>
</protein>
<keyword evidence="2" id="KW-1185">Reference proteome</keyword>
<dbReference type="KEGG" id="mlil:QLS71_009695"/>
<proteinExistence type="predicted"/>
<dbReference type="RefSeq" id="WP_308990959.1">
    <property type="nucleotide sequence ID" value="NZ_CP155618.1"/>
</dbReference>
<dbReference type="InterPro" id="IPR036583">
    <property type="entry name" value="23S_rRNA_IVS_sf"/>
</dbReference>
<name>A0AAU7EB35_9FLAO</name>